<dbReference type="GO" id="GO:0032259">
    <property type="term" value="P:methylation"/>
    <property type="evidence" value="ECO:0007669"/>
    <property type="project" value="UniProtKB-KW"/>
</dbReference>
<evidence type="ECO:0000313" key="4">
    <source>
        <dbReference type="EMBL" id="KAH9306444.1"/>
    </source>
</evidence>
<dbReference type="Proteomes" id="UP000824469">
    <property type="component" value="Unassembled WGS sequence"/>
</dbReference>
<dbReference type="EMBL" id="JAHRHJ020000008">
    <property type="protein sequence ID" value="KAH9306444.1"/>
    <property type="molecule type" value="Genomic_DNA"/>
</dbReference>
<dbReference type="SUPFAM" id="SSF53335">
    <property type="entry name" value="S-adenosyl-L-methionine-dependent methyltransferases"/>
    <property type="match status" value="1"/>
</dbReference>
<evidence type="ECO:0000259" key="3">
    <source>
        <dbReference type="Pfam" id="PF10017"/>
    </source>
</evidence>
<dbReference type="Gene3D" id="3.40.50.150">
    <property type="entry name" value="Vaccinia Virus protein VP39"/>
    <property type="match status" value="1"/>
</dbReference>
<protein>
    <recommendedName>
        <fullName evidence="3">Histidine-specific methyltransferase SAM-dependent domain-containing protein</fullName>
    </recommendedName>
</protein>
<accession>A0AA38FLN3</accession>
<dbReference type="PANTHER" id="PTHR43397">
    <property type="entry name" value="ERGOTHIONEINE BIOSYNTHESIS PROTEIN 1"/>
    <property type="match status" value="1"/>
</dbReference>
<dbReference type="CDD" id="cd02440">
    <property type="entry name" value="AdoMet_MTases"/>
    <property type="match status" value="1"/>
</dbReference>
<dbReference type="InterPro" id="IPR051128">
    <property type="entry name" value="EgtD_Methyltrsf_superfamily"/>
</dbReference>
<dbReference type="Pfam" id="PF10017">
    <property type="entry name" value="Methyltransf_33"/>
    <property type="match status" value="1"/>
</dbReference>
<dbReference type="OMA" id="LFHSHER"/>
<reference evidence="4 5" key="1">
    <citation type="journal article" date="2021" name="Nat. Plants">
        <title>The Taxus genome provides insights into paclitaxel biosynthesis.</title>
        <authorList>
            <person name="Xiong X."/>
            <person name="Gou J."/>
            <person name="Liao Q."/>
            <person name="Li Y."/>
            <person name="Zhou Q."/>
            <person name="Bi G."/>
            <person name="Li C."/>
            <person name="Du R."/>
            <person name="Wang X."/>
            <person name="Sun T."/>
            <person name="Guo L."/>
            <person name="Liang H."/>
            <person name="Lu P."/>
            <person name="Wu Y."/>
            <person name="Zhang Z."/>
            <person name="Ro D.K."/>
            <person name="Shang Y."/>
            <person name="Huang S."/>
            <person name="Yan J."/>
        </authorList>
    </citation>
    <scope>NUCLEOTIDE SEQUENCE [LARGE SCALE GENOMIC DNA]</scope>
    <source>
        <strain evidence="4">Ta-2019</strain>
    </source>
</reference>
<keyword evidence="5" id="KW-1185">Reference proteome</keyword>
<name>A0AA38FLN3_TAXCH</name>
<gene>
    <name evidence="4" type="ORF">KI387_010848</name>
</gene>
<dbReference type="InterPro" id="IPR029063">
    <property type="entry name" value="SAM-dependent_MTases_sf"/>
</dbReference>
<keyword evidence="2" id="KW-0808">Transferase</keyword>
<dbReference type="AlphaFoldDB" id="A0AA38FLN3"/>
<evidence type="ECO:0000256" key="1">
    <source>
        <dbReference type="ARBA" id="ARBA00022603"/>
    </source>
</evidence>
<dbReference type="GO" id="GO:0008168">
    <property type="term" value="F:methyltransferase activity"/>
    <property type="evidence" value="ECO:0007669"/>
    <property type="project" value="UniProtKB-KW"/>
</dbReference>
<evidence type="ECO:0000313" key="5">
    <source>
        <dbReference type="Proteomes" id="UP000824469"/>
    </source>
</evidence>
<evidence type="ECO:0000256" key="2">
    <source>
        <dbReference type="ARBA" id="ARBA00022679"/>
    </source>
</evidence>
<dbReference type="InterPro" id="IPR019257">
    <property type="entry name" value="MeTrfase_dom"/>
</dbReference>
<organism evidence="4 5">
    <name type="scientific">Taxus chinensis</name>
    <name type="common">Chinese yew</name>
    <name type="synonym">Taxus wallichiana var. chinensis</name>
    <dbReference type="NCBI Taxonomy" id="29808"/>
    <lineage>
        <taxon>Eukaryota</taxon>
        <taxon>Viridiplantae</taxon>
        <taxon>Streptophyta</taxon>
        <taxon>Embryophyta</taxon>
        <taxon>Tracheophyta</taxon>
        <taxon>Spermatophyta</taxon>
        <taxon>Pinopsida</taxon>
        <taxon>Pinidae</taxon>
        <taxon>Conifers II</taxon>
        <taxon>Cupressales</taxon>
        <taxon>Taxaceae</taxon>
        <taxon>Taxus</taxon>
    </lineage>
</organism>
<comment type="caution">
    <text evidence="4">The sequence shown here is derived from an EMBL/GenBank/DDBJ whole genome shotgun (WGS) entry which is preliminary data.</text>
</comment>
<feature type="domain" description="Histidine-specific methyltransferase SAM-dependent" evidence="3">
    <location>
        <begin position="4"/>
        <end position="184"/>
    </location>
</feature>
<sequence>MEEKMVLNGLRKKMKEIPSSFLYDTQGSLIFEEITCLQEYYVFNADLELIKENAREIAEAISPETLFVELGCGTARKTASLLSAIQHVHGRCRYVGIDISESALVEARRNLTDLVGGLEPSAIEFVHADFIKGLQQVKRCYPEQQFCIVWLGSSVGNLTKENAVEFFKDVLKAAGSTSQLLVSMGK</sequence>
<dbReference type="PANTHER" id="PTHR43397:SF1">
    <property type="entry name" value="ERGOTHIONEINE BIOSYNTHESIS PROTEIN 1"/>
    <property type="match status" value="1"/>
</dbReference>
<proteinExistence type="predicted"/>
<keyword evidence="1" id="KW-0489">Methyltransferase</keyword>